<proteinExistence type="predicted"/>
<dbReference type="Proteomes" id="UP000276133">
    <property type="component" value="Unassembled WGS sequence"/>
</dbReference>
<reference evidence="2 3" key="1">
    <citation type="journal article" date="2018" name="Sci. Rep.">
        <title>Genomic signatures of local adaptation to the degree of environmental predictability in rotifers.</title>
        <authorList>
            <person name="Franch-Gras L."/>
            <person name="Hahn C."/>
            <person name="Garcia-Roger E.M."/>
            <person name="Carmona M.J."/>
            <person name="Serra M."/>
            <person name="Gomez A."/>
        </authorList>
    </citation>
    <scope>NUCLEOTIDE SEQUENCE [LARGE SCALE GENOMIC DNA]</scope>
    <source>
        <strain evidence="2">HYR1</strain>
    </source>
</reference>
<evidence type="ECO:0000256" key="1">
    <source>
        <dbReference type="SAM" id="MobiDB-lite"/>
    </source>
</evidence>
<name>A0A3M7QMD3_BRAPC</name>
<feature type="region of interest" description="Disordered" evidence="1">
    <location>
        <begin position="1"/>
        <end position="28"/>
    </location>
</feature>
<accession>A0A3M7QMD3</accession>
<organism evidence="2 3">
    <name type="scientific">Brachionus plicatilis</name>
    <name type="common">Marine rotifer</name>
    <name type="synonym">Brachionus muelleri</name>
    <dbReference type="NCBI Taxonomy" id="10195"/>
    <lineage>
        <taxon>Eukaryota</taxon>
        <taxon>Metazoa</taxon>
        <taxon>Spiralia</taxon>
        <taxon>Gnathifera</taxon>
        <taxon>Rotifera</taxon>
        <taxon>Eurotatoria</taxon>
        <taxon>Monogononta</taxon>
        <taxon>Pseudotrocha</taxon>
        <taxon>Ploima</taxon>
        <taxon>Brachionidae</taxon>
        <taxon>Brachionus</taxon>
    </lineage>
</organism>
<evidence type="ECO:0000313" key="2">
    <source>
        <dbReference type="EMBL" id="RNA12439.1"/>
    </source>
</evidence>
<sequence length="67" mass="7549">MSLIEEIPKNISQDQTFESNSEEKTRGKEIGITSCGESQTDEIVEQPLSKKNILVIILQKNKNSLRS</sequence>
<gene>
    <name evidence="2" type="ORF">BpHYR1_037976</name>
</gene>
<evidence type="ECO:0000313" key="3">
    <source>
        <dbReference type="Proteomes" id="UP000276133"/>
    </source>
</evidence>
<dbReference type="AlphaFoldDB" id="A0A3M7QMD3"/>
<protein>
    <submittedName>
        <fullName evidence="2">Uncharacterized protein</fullName>
    </submittedName>
</protein>
<dbReference type="EMBL" id="REGN01005694">
    <property type="protein sequence ID" value="RNA12439.1"/>
    <property type="molecule type" value="Genomic_DNA"/>
</dbReference>
<keyword evidence="3" id="KW-1185">Reference proteome</keyword>
<feature type="compositionally biased region" description="Polar residues" evidence="1">
    <location>
        <begin position="10"/>
        <end position="19"/>
    </location>
</feature>
<comment type="caution">
    <text evidence="2">The sequence shown here is derived from an EMBL/GenBank/DDBJ whole genome shotgun (WGS) entry which is preliminary data.</text>
</comment>